<accession>A1ZGD7</accession>
<evidence type="ECO:0000313" key="2">
    <source>
        <dbReference type="Proteomes" id="UP000004095"/>
    </source>
</evidence>
<reference evidence="1 2" key="1">
    <citation type="submission" date="2007-01" db="EMBL/GenBank/DDBJ databases">
        <authorList>
            <person name="Haygood M."/>
            <person name="Podell S."/>
            <person name="Anderson C."/>
            <person name="Hopkinson B."/>
            <person name="Roe K."/>
            <person name="Barbeau K."/>
            <person name="Gaasterland T."/>
            <person name="Ferriera S."/>
            <person name="Johnson J."/>
            <person name="Kravitz S."/>
            <person name="Beeson K."/>
            <person name="Sutton G."/>
            <person name="Rogers Y.-H."/>
            <person name="Friedman R."/>
            <person name="Frazier M."/>
            <person name="Venter J.C."/>
        </authorList>
    </citation>
    <scope>NUCLEOTIDE SEQUENCE [LARGE SCALE GENOMIC DNA]</scope>
    <source>
        <strain evidence="1 2">ATCC 23134</strain>
    </source>
</reference>
<dbReference type="eggNOG" id="ENOG502ZXZR">
    <property type="taxonomic scope" value="Bacteria"/>
</dbReference>
<dbReference type="Proteomes" id="UP000004095">
    <property type="component" value="Unassembled WGS sequence"/>
</dbReference>
<comment type="caution">
    <text evidence="1">The sequence shown here is derived from an EMBL/GenBank/DDBJ whole genome shotgun (WGS) entry which is preliminary data.</text>
</comment>
<evidence type="ECO:0008006" key="3">
    <source>
        <dbReference type="Google" id="ProtNLM"/>
    </source>
</evidence>
<gene>
    <name evidence="1" type="ORF">M23134_03192</name>
</gene>
<dbReference type="RefSeq" id="WP_002694814.1">
    <property type="nucleotide sequence ID" value="NZ_AAWS01000006.1"/>
</dbReference>
<keyword evidence="2" id="KW-1185">Reference proteome</keyword>
<evidence type="ECO:0000313" key="1">
    <source>
        <dbReference type="EMBL" id="EAY30554.1"/>
    </source>
</evidence>
<dbReference type="AlphaFoldDB" id="A1ZGD7"/>
<proteinExistence type="predicted"/>
<sequence>MIELEYKSDFLEVSYDSANSWVVNKWTDNTRYLTIDQYKQETLALLKVFVDHQPLAGILSLTQDFHFVVDPEMQEWITKIFEGYLPSKSAIVVGSEFVSQLSIEQTVQDLDVIVRYFDNESEAKEWLLDKTKMS</sequence>
<name>A1ZGD7_MICM2</name>
<dbReference type="OrthoDB" id="878538at2"/>
<protein>
    <recommendedName>
        <fullName evidence="3">STAS/SEC14 domain-containing protein</fullName>
    </recommendedName>
</protein>
<organism evidence="1 2">
    <name type="scientific">Microscilla marina ATCC 23134</name>
    <dbReference type="NCBI Taxonomy" id="313606"/>
    <lineage>
        <taxon>Bacteria</taxon>
        <taxon>Pseudomonadati</taxon>
        <taxon>Bacteroidota</taxon>
        <taxon>Cytophagia</taxon>
        <taxon>Cytophagales</taxon>
        <taxon>Microscillaceae</taxon>
        <taxon>Microscilla</taxon>
    </lineage>
</organism>
<dbReference type="EMBL" id="AAWS01000006">
    <property type="protein sequence ID" value="EAY30554.1"/>
    <property type="molecule type" value="Genomic_DNA"/>
</dbReference>